<organism evidence="1 2">
    <name type="scientific">Flavobacterium defluvii</name>
    <dbReference type="NCBI Taxonomy" id="370979"/>
    <lineage>
        <taxon>Bacteria</taxon>
        <taxon>Pseudomonadati</taxon>
        <taxon>Bacteroidota</taxon>
        <taxon>Flavobacteriia</taxon>
        <taxon>Flavobacteriales</taxon>
        <taxon>Flavobacteriaceae</taxon>
        <taxon>Flavobacterium</taxon>
    </lineage>
</organism>
<proteinExistence type="predicted"/>
<dbReference type="RefSeq" id="WP_073412283.1">
    <property type="nucleotide sequence ID" value="NZ_FQWC01000001.1"/>
</dbReference>
<accession>A0A1M5E733</accession>
<protein>
    <submittedName>
        <fullName evidence="1">Uncharacterized protein</fullName>
    </submittedName>
</protein>
<name>A0A1M5E733_9FLAO</name>
<dbReference type="Proteomes" id="UP000184071">
    <property type="component" value="Unassembled WGS sequence"/>
</dbReference>
<gene>
    <name evidence="1" type="ORF">SAMN05443663_10147</name>
</gene>
<evidence type="ECO:0000313" key="1">
    <source>
        <dbReference type="EMBL" id="SHF74944.1"/>
    </source>
</evidence>
<dbReference type="AlphaFoldDB" id="A0A1M5E733"/>
<dbReference type="STRING" id="370979.SAMN05443663_10147"/>
<evidence type="ECO:0000313" key="2">
    <source>
        <dbReference type="Proteomes" id="UP000184071"/>
    </source>
</evidence>
<dbReference type="OrthoDB" id="1446962at2"/>
<reference evidence="2" key="1">
    <citation type="submission" date="2016-11" db="EMBL/GenBank/DDBJ databases">
        <authorList>
            <person name="Varghese N."/>
            <person name="Submissions S."/>
        </authorList>
    </citation>
    <scope>NUCLEOTIDE SEQUENCE [LARGE SCALE GENOMIC DNA]</scope>
    <source>
        <strain evidence="2">DSM 17963</strain>
    </source>
</reference>
<sequence length="103" mass="11813">MGINKITTLEDVKKIASNYLNSQKAITKKTNFHNTEIKVINYYELGCIITNMLKLCILSLDQETNKNSSINLSLILETVLQLFPSDELEFLDKINELITVEFE</sequence>
<keyword evidence="2" id="KW-1185">Reference proteome</keyword>
<dbReference type="EMBL" id="FQWC01000001">
    <property type="protein sequence ID" value="SHF74944.1"/>
    <property type="molecule type" value="Genomic_DNA"/>
</dbReference>